<evidence type="ECO:0000256" key="5">
    <source>
        <dbReference type="PROSITE-ProRule" id="PRU00449"/>
    </source>
</evidence>
<evidence type="ECO:0000256" key="4">
    <source>
        <dbReference type="ARBA" id="ARBA00022833"/>
    </source>
</evidence>
<name>A0A8T2V6K4_CERRI</name>
<dbReference type="Gene3D" id="4.10.1110.10">
    <property type="entry name" value="AN1-like Zinc finger"/>
    <property type="match status" value="1"/>
</dbReference>
<evidence type="ECO:0000259" key="7">
    <source>
        <dbReference type="PROSITE" id="PS51039"/>
    </source>
</evidence>
<dbReference type="EMBL" id="CM035408">
    <property type="protein sequence ID" value="KAH7441483.1"/>
    <property type="molecule type" value="Genomic_DNA"/>
</dbReference>
<dbReference type="Proteomes" id="UP000825935">
    <property type="component" value="Chromosome 3"/>
</dbReference>
<evidence type="ECO:0000256" key="2">
    <source>
        <dbReference type="ARBA" id="ARBA00022723"/>
    </source>
</evidence>
<feature type="region of interest" description="Disordered" evidence="6">
    <location>
        <begin position="152"/>
        <end position="173"/>
    </location>
</feature>
<comment type="caution">
    <text evidence="8">The sequence shown here is derived from an EMBL/GenBank/DDBJ whole genome shotgun (WGS) entry which is preliminary data.</text>
</comment>
<evidence type="ECO:0000256" key="3">
    <source>
        <dbReference type="ARBA" id="ARBA00022771"/>
    </source>
</evidence>
<dbReference type="PANTHER" id="PTHR10634">
    <property type="entry name" value="AN1-TYPE ZINC FINGER PROTEIN"/>
    <property type="match status" value="1"/>
</dbReference>
<evidence type="ECO:0000256" key="1">
    <source>
        <dbReference type="ARBA" id="ARBA00003732"/>
    </source>
</evidence>
<dbReference type="InterPro" id="IPR050652">
    <property type="entry name" value="AN1_A20_ZnFinger"/>
</dbReference>
<evidence type="ECO:0000313" key="9">
    <source>
        <dbReference type="Proteomes" id="UP000825935"/>
    </source>
</evidence>
<protein>
    <recommendedName>
        <fullName evidence="7">AN1-type domain-containing protein</fullName>
    </recommendedName>
</protein>
<keyword evidence="9" id="KW-1185">Reference proteome</keyword>
<dbReference type="OrthoDB" id="756206at2759"/>
<feature type="compositionally biased region" description="Polar residues" evidence="6">
    <location>
        <begin position="115"/>
        <end position="127"/>
    </location>
</feature>
<dbReference type="InterPro" id="IPR000058">
    <property type="entry name" value="Znf_AN1"/>
</dbReference>
<dbReference type="Pfam" id="PF01428">
    <property type="entry name" value="zf-AN1"/>
    <property type="match status" value="1"/>
</dbReference>
<accession>A0A8T2V6K4</accession>
<gene>
    <name evidence="8" type="ORF">KP509_03G040000</name>
</gene>
<dbReference type="GO" id="GO:0008270">
    <property type="term" value="F:zinc ion binding"/>
    <property type="evidence" value="ECO:0007669"/>
    <property type="project" value="UniProtKB-KW"/>
</dbReference>
<keyword evidence="3 5" id="KW-0863">Zinc-finger</keyword>
<dbReference type="FunFam" id="4.10.1110.10:FF:000001">
    <property type="entry name" value="Zinc finger AN1-type containing 6"/>
    <property type="match status" value="1"/>
</dbReference>
<evidence type="ECO:0000256" key="6">
    <source>
        <dbReference type="SAM" id="MobiDB-lite"/>
    </source>
</evidence>
<proteinExistence type="predicted"/>
<dbReference type="SUPFAM" id="SSF118310">
    <property type="entry name" value="AN1-like Zinc finger"/>
    <property type="match status" value="1"/>
</dbReference>
<reference evidence="8" key="1">
    <citation type="submission" date="2021-08" db="EMBL/GenBank/DDBJ databases">
        <title>WGS assembly of Ceratopteris richardii.</title>
        <authorList>
            <person name="Marchant D.B."/>
            <person name="Chen G."/>
            <person name="Jenkins J."/>
            <person name="Shu S."/>
            <person name="Leebens-Mack J."/>
            <person name="Grimwood J."/>
            <person name="Schmutz J."/>
            <person name="Soltis P."/>
            <person name="Soltis D."/>
            <person name="Chen Z.-H."/>
        </authorList>
    </citation>
    <scope>NUCLEOTIDE SEQUENCE</scope>
    <source>
        <strain evidence="8">Whitten #5841</strain>
        <tissue evidence="8">Leaf</tissue>
    </source>
</reference>
<dbReference type="PROSITE" id="PS51039">
    <property type="entry name" value="ZF_AN1"/>
    <property type="match status" value="1"/>
</dbReference>
<feature type="compositionally biased region" description="Low complexity" evidence="6">
    <location>
        <begin position="9"/>
        <end position="21"/>
    </location>
</feature>
<dbReference type="PANTHER" id="PTHR10634:SF67">
    <property type="entry name" value="AN1-TYPE ZINC FINGER PROTEIN 3"/>
    <property type="match status" value="1"/>
</dbReference>
<keyword evidence="2" id="KW-0479">Metal-binding</keyword>
<dbReference type="AlphaFoldDB" id="A0A8T2V6K4"/>
<feature type="region of interest" description="Disordered" evidence="6">
    <location>
        <begin position="95"/>
        <end position="134"/>
    </location>
</feature>
<dbReference type="InterPro" id="IPR035896">
    <property type="entry name" value="AN1-like_Znf"/>
</dbReference>
<feature type="domain" description="AN1-type" evidence="7">
    <location>
        <begin position="194"/>
        <end position="240"/>
    </location>
</feature>
<evidence type="ECO:0000313" key="8">
    <source>
        <dbReference type="EMBL" id="KAH7441483.1"/>
    </source>
</evidence>
<keyword evidence="4" id="KW-0862">Zinc</keyword>
<feature type="compositionally biased region" description="Basic and acidic residues" evidence="6">
    <location>
        <begin position="96"/>
        <end position="110"/>
    </location>
</feature>
<feature type="region of interest" description="Disordered" evidence="6">
    <location>
        <begin position="1"/>
        <end position="21"/>
    </location>
</feature>
<organism evidence="8 9">
    <name type="scientific">Ceratopteris richardii</name>
    <name type="common">Triangle waterfern</name>
    <dbReference type="NCBI Taxonomy" id="49495"/>
    <lineage>
        <taxon>Eukaryota</taxon>
        <taxon>Viridiplantae</taxon>
        <taxon>Streptophyta</taxon>
        <taxon>Embryophyta</taxon>
        <taxon>Tracheophyta</taxon>
        <taxon>Polypodiopsida</taxon>
        <taxon>Polypodiidae</taxon>
        <taxon>Polypodiales</taxon>
        <taxon>Pteridineae</taxon>
        <taxon>Pteridaceae</taxon>
        <taxon>Parkerioideae</taxon>
        <taxon>Ceratopteris</taxon>
    </lineage>
</organism>
<sequence>MAFNHDTPADSATAPTAPSSFAAPSPLTRCRNCNCDLLGHAAAPISNLCPKCHREKVLLQDPQSPDPVARSCMDAADPGLDLRDVVASASATPLKEVIKESHESMKANDRDETEVSTPPESVNSALNRSPHCGHISKEKNLSLRISADLKTAQPSTQHERIGTLPSPIIPSPLQLPPHEGDGLSTSTTMMLPPRQAANRCMVCQKRVGLVGFKCRCGDLFCATHRYSDRHDCSFDYKAAGRKAIAKENPVVKASKIEKI</sequence>
<dbReference type="SMART" id="SM00154">
    <property type="entry name" value="ZnF_AN1"/>
    <property type="match status" value="1"/>
</dbReference>
<comment type="function">
    <text evidence="1">May be involved in environmental stress response.</text>
</comment>